<comment type="caution">
    <text evidence="2">The sequence shown here is derived from an EMBL/GenBank/DDBJ whole genome shotgun (WGS) entry which is preliminary data.</text>
</comment>
<reference evidence="2 3" key="1">
    <citation type="submission" date="2019-09" db="EMBL/GenBank/DDBJ databases">
        <title>Mumia zhuanghuii sp. nov. isolated from the intestinal contents of plateau pika (Ochotona curzoniae) in the Qinghai-Tibet plateau of China.</title>
        <authorList>
            <person name="Tian Z."/>
        </authorList>
    </citation>
    <scope>NUCLEOTIDE SEQUENCE [LARGE SCALE GENOMIC DNA]</scope>
    <source>
        <strain evidence="3">350</strain>
    </source>
</reference>
<dbReference type="OrthoDB" id="370015at2"/>
<dbReference type="PANTHER" id="PTHR42964:SF1">
    <property type="entry name" value="POLYKETIDE BIOSYNTHESIS ENOYL-COA HYDRATASE PKSH-RELATED"/>
    <property type="match status" value="1"/>
</dbReference>
<evidence type="ECO:0000256" key="1">
    <source>
        <dbReference type="ARBA" id="ARBA00005254"/>
    </source>
</evidence>
<dbReference type="Pfam" id="PF00378">
    <property type="entry name" value="ECH_1"/>
    <property type="match status" value="1"/>
</dbReference>
<dbReference type="PANTHER" id="PTHR42964">
    <property type="entry name" value="ENOYL-COA HYDRATASE"/>
    <property type="match status" value="1"/>
</dbReference>
<protein>
    <submittedName>
        <fullName evidence="2">Enoyl-CoA hydratase</fullName>
    </submittedName>
</protein>
<dbReference type="AlphaFoldDB" id="A0A5Q6S2L2"/>
<dbReference type="Gene3D" id="1.10.12.10">
    <property type="entry name" value="Lyase 2-enoyl-coa Hydratase, Chain A, domain 2"/>
    <property type="match status" value="1"/>
</dbReference>
<comment type="similarity">
    <text evidence="1">Belongs to the enoyl-CoA hydratase/isomerase family.</text>
</comment>
<dbReference type="Gene3D" id="3.90.226.10">
    <property type="entry name" value="2-enoyl-CoA Hydratase, Chain A, domain 1"/>
    <property type="match status" value="1"/>
</dbReference>
<dbReference type="SUPFAM" id="SSF52096">
    <property type="entry name" value="ClpP/crotonase"/>
    <property type="match status" value="1"/>
</dbReference>
<dbReference type="GO" id="GO:0003824">
    <property type="term" value="F:catalytic activity"/>
    <property type="evidence" value="ECO:0007669"/>
    <property type="project" value="UniProtKB-ARBA"/>
</dbReference>
<organism evidence="2 3">
    <name type="scientific">Mumia zhuanghuii</name>
    <dbReference type="NCBI Taxonomy" id="2585211"/>
    <lineage>
        <taxon>Bacteria</taxon>
        <taxon>Bacillati</taxon>
        <taxon>Actinomycetota</taxon>
        <taxon>Actinomycetes</taxon>
        <taxon>Propionibacteriales</taxon>
        <taxon>Nocardioidaceae</taxon>
        <taxon>Mumia</taxon>
    </lineage>
</organism>
<dbReference type="EMBL" id="VDFQ02000001">
    <property type="protein sequence ID" value="KAA1424614.1"/>
    <property type="molecule type" value="Genomic_DNA"/>
</dbReference>
<dbReference type="CDD" id="cd06558">
    <property type="entry name" value="crotonase-like"/>
    <property type="match status" value="1"/>
</dbReference>
<dbReference type="InterPro" id="IPR014748">
    <property type="entry name" value="Enoyl-CoA_hydra_C"/>
</dbReference>
<dbReference type="InterPro" id="IPR001753">
    <property type="entry name" value="Enoyl-CoA_hydra/iso"/>
</dbReference>
<gene>
    <name evidence="2" type="ORF">FE697_001410</name>
</gene>
<name>A0A5Q6S2L2_9ACTN</name>
<evidence type="ECO:0000313" key="3">
    <source>
        <dbReference type="Proteomes" id="UP000307768"/>
    </source>
</evidence>
<accession>A0A5Q6S2L2</accession>
<evidence type="ECO:0000313" key="2">
    <source>
        <dbReference type="EMBL" id="KAA1424614.1"/>
    </source>
</evidence>
<dbReference type="Proteomes" id="UP000307768">
    <property type="component" value="Unassembled WGS sequence"/>
</dbReference>
<dbReference type="InterPro" id="IPR051683">
    <property type="entry name" value="Enoyl-CoA_Hydratase/Isomerase"/>
</dbReference>
<sequence>MTELVHLEVADQVATITLDSQHNRNALSKQLVTELSGHLETAAADPDVLAVVIAGAGTVFCSGADLSEAAGGGMVEGAKGLVELQRLIATLPKPVVVRLHGPVRAGGLGIVGAADVVVCAEEVTFAFTEVRLALAPAVISLTTLARMTPRAASRTFLTGETFSAADAAAYGLVTEVVPAAELDSALERVLVGLRKAYPQGLRETKALLNADLVARIDALGDEVAEQSGRLFGSDEARTAMLAFLNRKKG</sequence>
<proteinExistence type="inferred from homology"/>
<dbReference type="RefSeq" id="WP_149767578.1">
    <property type="nucleotide sequence ID" value="NZ_VDFQ02000001.1"/>
</dbReference>
<dbReference type="InterPro" id="IPR029045">
    <property type="entry name" value="ClpP/crotonase-like_dom_sf"/>
</dbReference>